<evidence type="ECO:0000256" key="1">
    <source>
        <dbReference type="SAM" id="SignalP"/>
    </source>
</evidence>
<dbReference type="EMBL" id="BJXJ01000012">
    <property type="protein sequence ID" value="GEM75380.1"/>
    <property type="molecule type" value="Genomic_DNA"/>
</dbReference>
<feature type="signal peptide" evidence="1">
    <location>
        <begin position="1"/>
        <end position="20"/>
    </location>
</feature>
<reference evidence="2 3" key="1">
    <citation type="submission" date="2019-07" db="EMBL/GenBank/DDBJ databases">
        <title>Whole genome shotgun sequence of Vibrio sagamiensis NBRC 104589.</title>
        <authorList>
            <person name="Hosoyama A."/>
            <person name="Uohara A."/>
            <person name="Ohji S."/>
            <person name="Ichikawa N."/>
        </authorList>
    </citation>
    <scope>NUCLEOTIDE SEQUENCE [LARGE SCALE GENOMIC DNA]</scope>
    <source>
        <strain evidence="2 3">NBRC 104589</strain>
    </source>
</reference>
<sequence>MKIKSISFITMLITVLSASASSVSASTPYFSCLELTARAFSNSDNWHYNGIAIATIREAKKYCGPDFTTQDCFDNASLEALKSVPVSKRSIALRHQAVALLSSCEAARKYYYIRNW</sequence>
<feature type="chain" id="PRO_5021705433" evidence="1">
    <location>
        <begin position="21"/>
        <end position="116"/>
    </location>
</feature>
<accession>A0A511QDJ6</accession>
<comment type="caution">
    <text evidence="2">The sequence shown here is derived from an EMBL/GenBank/DDBJ whole genome shotgun (WGS) entry which is preliminary data.</text>
</comment>
<name>A0A511QDJ6_9VIBR</name>
<keyword evidence="1" id="KW-0732">Signal</keyword>
<evidence type="ECO:0000313" key="2">
    <source>
        <dbReference type="EMBL" id="GEM75380.1"/>
    </source>
</evidence>
<organism evidence="2 3">
    <name type="scientific">Vibrio sagamiensis NBRC 104589</name>
    <dbReference type="NCBI Taxonomy" id="1219064"/>
    <lineage>
        <taxon>Bacteria</taxon>
        <taxon>Pseudomonadati</taxon>
        <taxon>Pseudomonadota</taxon>
        <taxon>Gammaproteobacteria</taxon>
        <taxon>Vibrionales</taxon>
        <taxon>Vibrionaceae</taxon>
        <taxon>Vibrio</taxon>
    </lineage>
</organism>
<keyword evidence="3" id="KW-1185">Reference proteome</keyword>
<evidence type="ECO:0000313" key="3">
    <source>
        <dbReference type="Proteomes" id="UP000321922"/>
    </source>
</evidence>
<gene>
    <name evidence="2" type="ORF">VSA01S_14920</name>
</gene>
<dbReference type="RefSeq" id="WP_039981816.1">
    <property type="nucleotide sequence ID" value="NZ_BAOJ01000067.1"/>
</dbReference>
<proteinExistence type="predicted"/>
<dbReference type="Proteomes" id="UP000321922">
    <property type="component" value="Unassembled WGS sequence"/>
</dbReference>
<protein>
    <submittedName>
        <fullName evidence="2">Uncharacterized protein</fullName>
    </submittedName>
</protein>
<dbReference type="AlphaFoldDB" id="A0A511QDJ6"/>